<comment type="subcellular location">
    <subcellularLocation>
        <location evidence="1">Membrane</location>
        <topology evidence="1">Multi-pass membrane protein</topology>
    </subcellularLocation>
</comment>
<reference evidence="7 8" key="1">
    <citation type="submission" date="2019-02" db="EMBL/GenBank/DDBJ databases">
        <title>Deep-cultivation of Planctomycetes and their phenomic and genomic characterization uncovers novel biology.</title>
        <authorList>
            <person name="Wiegand S."/>
            <person name="Jogler M."/>
            <person name="Boedeker C."/>
            <person name="Pinto D."/>
            <person name="Vollmers J."/>
            <person name="Rivas-Marin E."/>
            <person name="Kohn T."/>
            <person name="Peeters S.H."/>
            <person name="Heuer A."/>
            <person name="Rast P."/>
            <person name="Oberbeckmann S."/>
            <person name="Bunk B."/>
            <person name="Jeske O."/>
            <person name="Meyerdierks A."/>
            <person name="Storesund J.E."/>
            <person name="Kallscheuer N."/>
            <person name="Luecker S."/>
            <person name="Lage O.M."/>
            <person name="Pohl T."/>
            <person name="Merkel B.J."/>
            <person name="Hornburger P."/>
            <person name="Mueller R.-W."/>
            <person name="Bruemmer F."/>
            <person name="Labrenz M."/>
            <person name="Spormann A.M."/>
            <person name="Op den Camp H."/>
            <person name="Overmann J."/>
            <person name="Amann R."/>
            <person name="Jetten M.S.M."/>
            <person name="Mascher T."/>
            <person name="Medema M.H."/>
            <person name="Devos D.P."/>
            <person name="Kaster A.-K."/>
            <person name="Ovreas L."/>
            <person name="Rohde M."/>
            <person name="Galperin M.Y."/>
            <person name="Jogler C."/>
        </authorList>
    </citation>
    <scope>NUCLEOTIDE SEQUENCE [LARGE SCALE GENOMIC DNA]</scope>
    <source>
        <strain evidence="7 8">HG66A1</strain>
    </source>
</reference>
<dbReference type="AlphaFoldDB" id="A0A517PK98"/>
<feature type="transmembrane region" description="Helical" evidence="6">
    <location>
        <begin position="117"/>
        <end position="138"/>
    </location>
</feature>
<feature type="transmembrane region" description="Helical" evidence="6">
    <location>
        <begin position="7"/>
        <end position="28"/>
    </location>
</feature>
<evidence type="ECO:0000256" key="2">
    <source>
        <dbReference type="ARBA" id="ARBA00010631"/>
    </source>
</evidence>
<feature type="transmembrane region" description="Helical" evidence="6">
    <location>
        <begin position="159"/>
        <end position="178"/>
    </location>
</feature>
<evidence type="ECO:0000313" key="8">
    <source>
        <dbReference type="Proteomes" id="UP000320421"/>
    </source>
</evidence>
<dbReference type="EMBL" id="CP036266">
    <property type="protein sequence ID" value="QDT19802.1"/>
    <property type="molecule type" value="Genomic_DNA"/>
</dbReference>
<keyword evidence="3 6" id="KW-0812">Transmembrane</keyword>
<evidence type="ECO:0000256" key="3">
    <source>
        <dbReference type="ARBA" id="ARBA00022692"/>
    </source>
</evidence>
<keyword evidence="5 6" id="KW-0472">Membrane</keyword>
<protein>
    <submittedName>
        <fullName evidence="7">NnrU protein</fullName>
    </submittedName>
</protein>
<dbReference type="RefSeq" id="WP_145181683.1">
    <property type="nucleotide sequence ID" value="NZ_CP036266.1"/>
</dbReference>
<gene>
    <name evidence="7" type="ORF">HG66A1_15700</name>
</gene>
<comment type="similarity">
    <text evidence="2">Belongs to the nurim family.</text>
</comment>
<proteinExistence type="inferred from homology"/>
<dbReference type="PANTHER" id="PTHR31040:SF1">
    <property type="entry name" value="NURIM"/>
    <property type="match status" value="1"/>
</dbReference>
<evidence type="ECO:0000256" key="4">
    <source>
        <dbReference type="ARBA" id="ARBA00022989"/>
    </source>
</evidence>
<dbReference type="InterPro" id="IPR033580">
    <property type="entry name" value="Nurim-like"/>
</dbReference>
<evidence type="ECO:0000256" key="5">
    <source>
        <dbReference type="ARBA" id="ARBA00023136"/>
    </source>
</evidence>
<dbReference type="GO" id="GO:0016020">
    <property type="term" value="C:membrane"/>
    <property type="evidence" value="ECO:0007669"/>
    <property type="project" value="UniProtKB-SubCell"/>
</dbReference>
<dbReference type="Proteomes" id="UP000320421">
    <property type="component" value="Chromosome"/>
</dbReference>
<evidence type="ECO:0000256" key="1">
    <source>
        <dbReference type="ARBA" id="ARBA00004141"/>
    </source>
</evidence>
<accession>A0A517PK98</accession>
<name>A0A517PK98_9PLAN</name>
<keyword evidence="8" id="KW-1185">Reference proteome</keyword>
<keyword evidence="4 6" id="KW-1133">Transmembrane helix</keyword>
<dbReference type="PANTHER" id="PTHR31040">
    <property type="entry name" value="NURIM"/>
    <property type="match status" value="1"/>
</dbReference>
<organism evidence="7 8">
    <name type="scientific">Gimesia chilikensis</name>
    <dbReference type="NCBI Taxonomy" id="2605989"/>
    <lineage>
        <taxon>Bacteria</taxon>
        <taxon>Pseudomonadati</taxon>
        <taxon>Planctomycetota</taxon>
        <taxon>Planctomycetia</taxon>
        <taxon>Planctomycetales</taxon>
        <taxon>Planctomycetaceae</taxon>
        <taxon>Gimesia</taxon>
    </lineage>
</organism>
<sequence length="255" mass="29567">MRRFVGIVFGIATQLLFLITVWYLFWFLKEDFSHHAIGSLAIDALLAIQFAVGHSLLLYPGIRTAITRRLPSQFYGSLFCVQTCVGILLTAFCWRSSPVEIWNLSGWGGWLMTAGFYGSWLTLLYSLNLTGLGYQTGLTQWWYWLRKQPLPRRDFQPRSLYCCLRHPVYLSFMGLLWFTPLMTLDRAVLTGIWTAYIFIGSYLKDERLSFYIGKPYRDYQSRVPGYPFIFFGPLGKRKTKVTPVKSLEKTPLQTT</sequence>
<feature type="transmembrane region" description="Helical" evidence="6">
    <location>
        <begin position="74"/>
        <end position="97"/>
    </location>
</feature>
<dbReference type="OrthoDB" id="9789029at2"/>
<feature type="transmembrane region" description="Helical" evidence="6">
    <location>
        <begin position="40"/>
        <end position="62"/>
    </location>
</feature>
<feature type="transmembrane region" description="Helical" evidence="6">
    <location>
        <begin position="184"/>
        <end position="203"/>
    </location>
</feature>
<evidence type="ECO:0000313" key="7">
    <source>
        <dbReference type="EMBL" id="QDT19802.1"/>
    </source>
</evidence>
<dbReference type="Gene3D" id="1.20.120.1630">
    <property type="match status" value="1"/>
</dbReference>
<evidence type="ECO:0000256" key="6">
    <source>
        <dbReference type="SAM" id="Phobius"/>
    </source>
</evidence>